<comment type="cofactor">
    <cofactor evidence="1">
        <name>Mn(2+)</name>
        <dbReference type="ChEBI" id="CHEBI:29035"/>
    </cofactor>
</comment>
<dbReference type="GO" id="GO:0016779">
    <property type="term" value="F:nucleotidyltransferase activity"/>
    <property type="evidence" value="ECO:0007669"/>
    <property type="project" value="UniProtKB-KW"/>
</dbReference>
<evidence type="ECO:0000256" key="10">
    <source>
        <dbReference type="ARBA" id="ARBA00023134"/>
    </source>
</evidence>
<dbReference type="GO" id="GO:0005525">
    <property type="term" value="F:GTP binding"/>
    <property type="evidence" value="ECO:0007669"/>
    <property type="project" value="UniProtKB-KW"/>
</dbReference>
<evidence type="ECO:0000256" key="7">
    <source>
        <dbReference type="ARBA" id="ARBA00022741"/>
    </source>
</evidence>
<comment type="cofactor">
    <cofactor evidence="2">
        <name>Mg(2+)</name>
        <dbReference type="ChEBI" id="CHEBI:18420"/>
    </cofactor>
</comment>
<evidence type="ECO:0000256" key="11">
    <source>
        <dbReference type="ARBA" id="ARBA00023211"/>
    </source>
</evidence>
<evidence type="ECO:0000256" key="5">
    <source>
        <dbReference type="ARBA" id="ARBA00022695"/>
    </source>
</evidence>
<evidence type="ECO:0000256" key="6">
    <source>
        <dbReference type="ARBA" id="ARBA00022723"/>
    </source>
</evidence>
<evidence type="ECO:0000256" key="2">
    <source>
        <dbReference type="ARBA" id="ARBA00001946"/>
    </source>
</evidence>
<dbReference type="InterPro" id="IPR046906">
    <property type="entry name" value="Mab-21_HhH/H2TH-like"/>
</dbReference>
<dbReference type="Proteomes" id="UP000030742">
    <property type="component" value="Unassembled WGS sequence"/>
</dbReference>
<proteinExistence type="inferred from homology"/>
<keyword evidence="7" id="KW-0547">Nucleotide-binding</keyword>
<evidence type="ECO:0000256" key="1">
    <source>
        <dbReference type="ARBA" id="ARBA00001936"/>
    </source>
</evidence>
<dbReference type="OrthoDB" id="6054650at2759"/>
<keyword evidence="10" id="KW-0342">GTP-binding</keyword>
<dbReference type="AlphaFoldDB" id="U4TSB4"/>
<dbReference type="PANTHER" id="PTHR10656">
    <property type="entry name" value="CELL FATE DETERMINING PROTEIN MAB21-RELATED"/>
    <property type="match status" value="1"/>
</dbReference>
<feature type="domain" description="Mab-21-like nucleotidyltransferase" evidence="13">
    <location>
        <begin position="71"/>
        <end position="277"/>
    </location>
</feature>
<organism evidence="16 17">
    <name type="scientific">Dendroctonus ponderosae</name>
    <name type="common">Mountain pine beetle</name>
    <dbReference type="NCBI Taxonomy" id="77166"/>
    <lineage>
        <taxon>Eukaryota</taxon>
        <taxon>Metazoa</taxon>
        <taxon>Ecdysozoa</taxon>
        <taxon>Arthropoda</taxon>
        <taxon>Hexapoda</taxon>
        <taxon>Insecta</taxon>
        <taxon>Pterygota</taxon>
        <taxon>Neoptera</taxon>
        <taxon>Endopterygota</taxon>
        <taxon>Coleoptera</taxon>
        <taxon>Polyphaga</taxon>
        <taxon>Cucujiformia</taxon>
        <taxon>Curculionidae</taxon>
        <taxon>Scolytinae</taxon>
        <taxon>Dendroctonus</taxon>
    </lineage>
</organism>
<reference evidence="16 17" key="1">
    <citation type="journal article" date="2013" name="Genome Biol.">
        <title>Draft genome of the mountain pine beetle, Dendroctonus ponderosae Hopkins, a major forest pest.</title>
        <authorList>
            <person name="Keeling C.I."/>
            <person name="Yuen M.M."/>
            <person name="Liao N.Y."/>
            <person name="Docking T.R."/>
            <person name="Chan S.K."/>
            <person name="Taylor G.A."/>
            <person name="Palmquist D.L."/>
            <person name="Jackman S.D."/>
            <person name="Nguyen A."/>
            <person name="Li M."/>
            <person name="Henderson H."/>
            <person name="Janes J.K."/>
            <person name="Zhao Y."/>
            <person name="Pandoh P."/>
            <person name="Moore R."/>
            <person name="Sperling F.A."/>
            <person name="Huber D.P."/>
            <person name="Birol I."/>
            <person name="Jones S.J."/>
            <person name="Bohlmann J."/>
        </authorList>
    </citation>
    <scope>NUCLEOTIDE SEQUENCE</scope>
</reference>
<keyword evidence="11" id="KW-0464">Manganese</keyword>
<evidence type="ECO:0000256" key="8">
    <source>
        <dbReference type="ARBA" id="ARBA00022840"/>
    </source>
</evidence>
<dbReference type="SMART" id="SM01265">
    <property type="entry name" value="Mab-21"/>
    <property type="match status" value="1"/>
</dbReference>
<dbReference type="EMBL" id="KB629998">
    <property type="protein sequence ID" value="ERL83322.1"/>
    <property type="molecule type" value="Genomic_DNA"/>
</dbReference>
<evidence type="ECO:0000256" key="9">
    <source>
        <dbReference type="ARBA" id="ARBA00022842"/>
    </source>
</evidence>
<keyword evidence="12" id="KW-0175">Coiled coil</keyword>
<evidence type="ECO:0000256" key="4">
    <source>
        <dbReference type="ARBA" id="ARBA00022679"/>
    </source>
</evidence>
<dbReference type="Pfam" id="PF20266">
    <property type="entry name" value="Mab-21_C"/>
    <property type="match status" value="1"/>
</dbReference>
<dbReference type="PANTHER" id="PTHR10656:SF42">
    <property type="entry name" value="CYCLIC GMP-AMP SYNTHASE-LIKE PROTEIN-RELATED"/>
    <property type="match status" value="1"/>
</dbReference>
<keyword evidence="9" id="KW-0460">Magnesium</keyword>
<evidence type="ECO:0000313" key="16">
    <source>
        <dbReference type="EMBL" id="ERL84374.1"/>
    </source>
</evidence>
<accession>U4TSB4</accession>
<name>U4TSB4_DENPD</name>
<keyword evidence="8" id="KW-0067">ATP-binding</keyword>
<dbReference type="GO" id="GO:0046872">
    <property type="term" value="F:metal ion binding"/>
    <property type="evidence" value="ECO:0007669"/>
    <property type="project" value="UniProtKB-KW"/>
</dbReference>
<dbReference type="Gene3D" id="1.10.1410.40">
    <property type="match status" value="1"/>
</dbReference>
<evidence type="ECO:0000256" key="3">
    <source>
        <dbReference type="ARBA" id="ARBA00008307"/>
    </source>
</evidence>
<dbReference type="Gene3D" id="3.30.460.90">
    <property type="match status" value="1"/>
</dbReference>
<evidence type="ECO:0000313" key="17">
    <source>
        <dbReference type="Proteomes" id="UP000030742"/>
    </source>
</evidence>
<evidence type="ECO:0000313" key="15">
    <source>
        <dbReference type="EMBL" id="ERL83322.1"/>
    </source>
</evidence>
<comment type="similarity">
    <text evidence="3">Belongs to the mab-21 family.</text>
</comment>
<evidence type="ECO:0000259" key="14">
    <source>
        <dbReference type="Pfam" id="PF20266"/>
    </source>
</evidence>
<keyword evidence="5" id="KW-0548">Nucleotidyltransferase</keyword>
<feature type="domain" description="Mab-21-like HhH/H2TH-like" evidence="14">
    <location>
        <begin position="284"/>
        <end position="373"/>
    </location>
</feature>
<dbReference type="EMBL" id="KB631549">
    <property type="protein sequence ID" value="ERL84374.1"/>
    <property type="molecule type" value="Genomic_DNA"/>
</dbReference>
<gene>
    <name evidence="15" type="ORF">D910_00217</name>
    <name evidence="16" type="ORF">D910_01802</name>
</gene>
<dbReference type="InterPro" id="IPR024810">
    <property type="entry name" value="MAB21L/cGLR"/>
</dbReference>
<feature type="coiled-coil region" evidence="12">
    <location>
        <begin position="490"/>
        <end position="524"/>
    </location>
</feature>
<sequence length="548" mass="63832">MSKYAELKKRYDSMENVLQYISQRSIALEDEAKKRNNAILKEVTDMVIGKIKEKNQLFRKLYTETFYGGSFYDNLKVGCPDEFDLDLILNMPDVTKPIVWCSDHSGFVYVRLTELSTLAPKEPHEDLKVLLDDTSFLATNKLLCWFEGLITSALNGLPRDAHARTYLDVIRNRSHPDDILRLYIEARKSGPAFTLHLYGKDDSNTDIKLDIDLVPCFKFNETQWSNKYKKFSAKKYKSKTFLVVAKKLKETGSVNTLTINRYWRLSLQEQERELISGNDFQFLKPALRLLKKLRDNDNHKIASYFIKTVFLWKVEKEDSSFWSTSLSVVFMCMLKMYQEYLENKEIPYFWNSNYNLIACLKPCTVTDIANRFQRIINAVEKSVIEDPYLIGKYLLSKEDYATLPTSVPIGKKHGKRKQNTECVNALMTRLSLNDTTDSAPLEQLGFDSETREHYRYLSDRLEEKNKENMQSIMRSLNQQAIDLHDLSLSLKKVDRKMDAILKNHEETNKELAVMNERVSVLEDRFKVTLFNINLPGINDILENLTNHP</sequence>
<keyword evidence="6" id="KW-0479">Metal-binding</keyword>
<protein>
    <submittedName>
        <fullName evidence="16">Uncharacterized protein</fullName>
    </submittedName>
</protein>
<evidence type="ECO:0000259" key="13">
    <source>
        <dbReference type="Pfam" id="PF03281"/>
    </source>
</evidence>
<dbReference type="InterPro" id="IPR046903">
    <property type="entry name" value="Mab-21-like_nuc_Trfase"/>
</dbReference>
<dbReference type="Pfam" id="PF03281">
    <property type="entry name" value="Mab-21"/>
    <property type="match status" value="1"/>
</dbReference>
<keyword evidence="4" id="KW-0808">Transferase</keyword>
<evidence type="ECO:0000256" key="12">
    <source>
        <dbReference type="SAM" id="Coils"/>
    </source>
</evidence>
<dbReference type="GO" id="GO:0005524">
    <property type="term" value="F:ATP binding"/>
    <property type="evidence" value="ECO:0007669"/>
    <property type="project" value="UniProtKB-KW"/>
</dbReference>